<dbReference type="EMBL" id="JADIMG010000109">
    <property type="protein sequence ID" value="MBO8460996.1"/>
    <property type="molecule type" value="Genomic_DNA"/>
</dbReference>
<sequence length="117" mass="13752">MEKYLVIDRNTEYLRIPTHRLMYVSSEGNYSYVWMQDCSKQMVSLQLGQIEDRLADLMGDDCEFVRIGKSLIVNIDFVHQIDISKQKLVLSDCFRCKYELTASREALVKLKAYVMQK</sequence>
<proteinExistence type="predicted"/>
<reference evidence="2" key="1">
    <citation type="submission" date="2020-10" db="EMBL/GenBank/DDBJ databases">
        <authorList>
            <person name="Gilroy R."/>
        </authorList>
    </citation>
    <scope>NUCLEOTIDE SEQUENCE</scope>
    <source>
        <strain evidence="2">G3-3990</strain>
    </source>
</reference>
<evidence type="ECO:0000259" key="1">
    <source>
        <dbReference type="SMART" id="SM00850"/>
    </source>
</evidence>
<dbReference type="GO" id="GO:0003677">
    <property type="term" value="F:DNA binding"/>
    <property type="evidence" value="ECO:0007669"/>
    <property type="project" value="InterPro"/>
</dbReference>
<dbReference type="Pfam" id="PF04397">
    <property type="entry name" value="LytTR"/>
    <property type="match status" value="1"/>
</dbReference>
<organism evidence="2 3">
    <name type="scientific">Candidatus Gallipaludibacter merdavium</name>
    <dbReference type="NCBI Taxonomy" id="2840839"/>
    <lineage>
        <taxon>Bacteria</taxon>
        <taxon>Pseudomonadati</taxon>
        <taxon>Bacteroidota</taxon>
        <taxon>Bacteroidia</taxon>
        <taxon>Bacteroidales</taxon>
        <taxon>Candidatus Gallipaludibacter</taxon>
    </lineage>
</organism>
<evidence type="ECO:0000313" key="2">
    <source>
        <dbReference type="EMBL" id="MBO8460996.1"/>
    </source>
</evidence>
<name>A0A9D9N592_9BACT</name>
<protein>
    <submittedName>
        <fullName evidence="2">LytTR family transcriptional regulator</fullName>
    </submittedName>
</protein>
<dbReference type="Gene3D" id="2.40.50.1020">
    <property type="entry name" value="LytTr DNA-binding domain"/>
    <property type="match status" value="1"/>
</dbReference>
<evidence type="ECO:0000313" key="3">
    <source>
        <dbReference type="Proteomes" id="UP000823641"/>
    </source>
</evidence>
<dbReference type="InterPro" id="IPR007492">
    <property type="entry name" value="LytTR_DNA-bd_dom"/>
</dbReference>
<gene>
    <name evidence="2" type="ORF">IAA73_11815</name>
</gene>
<reference evidence="2" key="2">
    <citation type="journal article" date="2021" name="PeerJ">
        <title>Extensive microbial diversity within the chicken gut microbiome revealed by metagenomics and culture.</title>
        <authorList>
            <person name="Gilroy R."/>
            <person name="Ravi A."/>
            <person name="Getino M."/>
            <person name="Pursley I."/>
            <person name="Horton D.L."/>
            <person name="Alikhan N.F."/>
            <person name="Baker D."/>
            <person name="Gharbi K."/>
            <person name="Hall N."/>
            <person name="Watson M."/>
            <person name="Adriaenssens E.M."/>
            <person name="Foster-Nyarko E."/>
            <person name="Jarju S."/>
            <person name="Secka A."/>
            <person name="Antonio M."/>
            <person name="Oren A."/>
            <person name="Chaudhuri R.R."/>
            <person name="La Ragione R."/>
            <person name="Hildebrand F."/>
            <person name="Pallen M.J."/>
        </authorList>
    </citation>
    <scope>NUCLEOTIDE SEQUENCE</scope>
    <source>
        <strain evidence="2">G3-3990</strain>
    </source>
</reference>
<dbReference type="AlphaFoldDB" id="A0A9D9N592"/>
<dbReference type="SMART" id="SM00850">
    <property type="entry name" value="LytTR"/>
    <property type="match status" value="1"/>
</dbReference>
<accession>A0A9D9N592</accession>
<comment type="caution">
    <text evidence="2">The sequence shown here is derived from an EMBL/GenBank/DDBJ whole genome shotgun (WGS) entry which is preliminary data.</text>
</comment>
<dbReference type="Proteomes" id="UP000823641">
    <property type="component" value="Unassembled WGS sequence"/>
</dbReference>
<feature type="domain" description="HTH LytTR-type" evidence="1">
    <location>
        <begin position="11"/>
        <end position="115"/>
    </location>
</feature>